<feature type="compositionally biased region" description="Basic and acidic residues" evidence="1">
    <location>
        <begin position="318"/>
        <end position="332"/>
    </location>
</feature>
<accession>A0AAE0D367</accession>
<dbReference type="AlphaFoldDB" id="A0AAE0D367"/>
<gene>
    <name evidence="2" type="ORF">CKAH01_07467</name>
</gene>
<evidence type="ECO:0000256" key="1">
    <source>
        <dbReference type="SAM" id="MobiDB-lite"/>
    </source>
</evidence>
<dbReference type="PANTHER" id="PTHR35391">
    <property type="entry name" value="C2H2-TYPE DOMAIN-CONTAINING PROTEIN-RELATED"/>
    <property type="match status" value="1"/>
</dbReference>
<dbReference type="PANTHER" id="PTHR35391:SF5">
    <property type="entry name" value="DUF6590 DOMAIN-CONTAINING PROTEIN"/>
    <property type="match status" value="1"/>
</dbReference>
<dbReference type="SUPFAM" id="SSF56112">
    <property type="entry name" value="Protein kinase-like (PK-like)"/>
    <property type="match status" value="1"/>
</dbReference>
<name>A0AAE0D367_COLKA</name>
<dbReference type="Proteomes" id="UP001281614">
    <property type="component" value="Unassembled WGS sequence"/>
</dbReference>
<comment type="caution">
    <text evidence="2">The sequence shown here is derived from an EMBL/GenBank/DDBJ whole genome shotgun (WGS) entry which is preliminary data.</text>
</comment>
<reference evidence="2" key="1">
    <citation type="submission" date="2023-02" db="EMBL/GenBank/DDBJ databases">
        <title>Colletotrichum kahawae CIFC_Que2 genome sequencing and assembly.</title>
        <authorList>
            <person name="Baroncelli R."/>
        </authorList>
    </citation>
    <scope>NUCLEOTIDE SEQUENCE</scope>
    <source>
        <strain evidence="2">CIFC_Que2</strain>
    </source>
</reference>
<organism evidence="2 3">
    <name type="scientific">Colletotrichum kahawae</name>
    <name type="common">Coffee berry disease fungus</name>
    <dbReference type="NCBI Taxonomy" id="34407"/>
    <lineage>
        <taxon>Eukaryota</taxon>
        <taxon>Fungi</taxon>
        <taxon>Dikarya</taxon>
        <taxon>Ascomycota</taxon>
        <taxon>Pezizomycotina</taxon>
        <taxon>Sordariomycetes</taxon>
        <taxon>Hypocreomycetidae</taxon>
        <taxon>Glomerellales</taxon>
        <taxon>Glomerellaceae</taxon>
        <taxon>Colletotrichum</taxon>
        <taxon>Colletotrichum gloeosporioides species complex</taxon>
    </lineage>
</organism>
<sequence>MASITSVRASQIPVDAGGPISTAVADCEANFKKSVEATHSNEVYAGALEDLESKFLSWASYLGVFADTQVCLDRRLERHPQYRELVLYVLDTLNMNLLRMITAIGLDNSETDDSTDDELERQDVKLKGIQSSVNELNRLAMYIRQSSMSSLDARVKAFRSKKPGEIWRFQTTADIALKTLYPLMSGSLHQQLSSSMLDRYAKLLYWKVHDRKLQTDRRRRPKPADFHVSIPTEQIQAGMPDEASFSTSQNYPKPSSSGERRRGLELRPVSGTLTAGDDDEELFGSEEDTMGNGKGERSTLDDSLEDLTSTNFGEDDAENLKKHPVSEDKNDLQPEFNEVVSEQHMDTATAPEHFDNQWDFLINPNPLEGERFESPPTDPNERYTEGPIDSLRRDLQDAIINTGDPDEFVPISSLRGLITEARIDALLQNRQGIRAAQTGELTKFILEEAIRIFAVLVWINRIDCIGTFYESGLTDDILPITKGSNDSYTVSGVSAQYNGKWLQDIIFTIPWTSTSREILLDAQWRFLAPVFQEGRLQYSVLDRCPLPFWDMTEENDELFSHVQTGVMHKSHFKLGNSESEFDSAVRTEVNALDEIKTLRQQHLLLGLAGAIEKLHNHTSRIQHNGIRPEHIVCFRSGNNYDRPLLAIAGHGSTGFSDMVVRATERAGDTVGRARLTMYDPPERELYSSRSISQRWDIWSIGCVYLEFLIWVLYGKSALIRFRSDLFADEQGGKFYEIVQNPRGHYGDLQGVIAGNPGASH</sequence>
<feature type="compositionally biased region" description="Polar residues" evidence="1">
    <location>
        <begin position="244"/>
        <end position="257"/>
    </location>
</feature>
<feature type="compositionally biased region" description="Acidic residues" evidence="1">
    <location>
        <begin position="276"/>
        <end position="289"/>
    </location>
</feature>
<dbReference type="Gene3D" id="1.10.510.10">
    <property type="entry name" value="Transferase(Phosphotransferase) domain 1"/>
    <property type="match status" value="1"/>
</dbReference>
<proteinExistence type="predicted"/>
<dbReference type="EMBL" id="VYYT01000389">
    <property type="protein sequence ID" value="KAK2738089.1"/>
    <property type="molecule type" value="Genomic_DNA"/>
</dbReference>
<protein>
    <submittedName>
        <fullName evidence="2">Tol-like protein</fullName>
    </submittedName>
</protein>
<dbReference type="InterPro" id="IPR011009">
    <property type="entry name" value="Kinase-like_dom_sf"/>
</dbReference>
<evidence type="ECO:0000313" key="2">
    <source>
        <dbReference type="EMBL" id="KAK2738089.1"/>
    </source>
</evidence>
<feature type="region of interest" description="Disordered" evidence="1">
    <location>
        <begin position="214"/>
        <end position="332"/>
    </location>
</feature>
<evidence type="ECO:0000313" key="3">
    <source>
        <dbReference type="Proteomes" id="UP001281614"/>
    </source>
</evidence>
<keyword evidence="3" id="KW-1185">Reference proteome</keyword>